<sequence>MSASVAATTSTTATTFIKCVTVGDGAVGKTCLLISYTSNTFPTDYVPTVFDNFSANVLVDGKTVNLGLWDTAGQEDYNRLRPLSYRGADVFILAFSLISRPSFENIAKKFVDRFLSQWVPELRHYAPTVPIVLVGTKLDLREDKQFPMNYPGACTISTEQGQELRKEIGALAYIECSSKTQQNVKTVFDAAIKVVLQPPSKTKKQKRKIGFCHVL</sequence>
<keyword evidence="2" id="KW-0547">Nucleotide-binding</keyword>
<evidence type="ECO:0000256" key="3">
    <source>
        <dbReference type="ARBA" id="ARBA00023134"/>
    </source>
</evidence>
<dbReference type="CDD" id="cd04133">
    <property type="entry name" value="Rop_like"/>
    <property type="match status" value="1"/>
</dbReference>
<dbReference type="PANTHER" id="PTHR24072">
    <property type="entry name" value="RHO FAMILY GTPASE"/>
    <property type="match status" value="1"/>
</dbReference>
<evidence type="ECO:0000256" key="4">
    <source>
        <dbReference type="ARBA" id="ARBA00023288"/>
    </source>
</evidence>
<dbReference type="Proteomes" id="UP000694864">
    <property type="component" value="Chromosome 5"/>
</dbReference>
<dbReference type="SUPFAM" id="SSF52540">
    <property type="entry name" value="P-loop containing nucleoside triphosphate hydrolases"/>
    <property type="match status" value="1"/>
</dbReference>
<dbReference type="InterPro" id="IPR003578">
    <property type="entry name" value="Small_GTPase_Rho"/>
</dbReference>
<protein>
    <submittedName>
        <fullName evidence="6">Rac-like GTP-binding protein ARAC9 isoform X1</fullName>
    </submittedName>
</protein>
<dbReference type="SMART" id="SM00173">
    <property type="entry name" value="RAS"/>
    <property type="match status" value="1"/>
</dbReference>
<dbReference type="RefSeq" id="XP_010508263.1">
    <property type="nucleotide sequence ID" value="XM_010509961.2"/>
</dbReference>
<keyword evidence="4" id="KW-0449">Lipoprotein</keyword>
<keyword evidence="3" id="KW-0342">GTP-binding</keyword>
<dbReference type="Gene3D" id="3.40.50.300">
    <property type="entry name" value="P-loop containing nucleotide triphosphate hydrolases"/>
    <property type="match status" value="1"/>
</dbReference>
<keyword evidence="5" id="KW-1185">Reference proteome</keyword>
<organism evidence="5 6">
    <name type="scientific">Camelina sativa</name>
    <name type="common">False flax</name>
    <name type="synonym">Myagrum sativum</name>
    <dbReference type="NCBI Taxonomy" id="90675"/>
    <lineage>
        <taxon>Eukaryota</taxon>
        <taxon>Viridiplantae</taxon>
        <taxon>Streptophyta</taxon>
        <taxon>Embryophyta</taxon>
        <taxon>Tracheophyta</taxon>
        <taxon>Spermatophyta</taxon>
        <taxon>Magnoliopsida</taxon>
        <taxon>eudicotyledons</taxon>
        <taxon>Gunneridae</taxon>
        <taxon>Pentapetalae</taxon>
        <taxon>rosids</taxon>
        <taxon>malvids</taxon>
        <taxon>Brassicales</taxon>
        <taxon>Brassicaceae</taxon>
        <taxon>Camelineae</taxon>
        <taxon>Camelina</taxon>
    </lineage>
</organism>
<proteinExistence type="inferred from homology"/>
<dbReference type="SMART" id="SM00175">
    <property type="entry name" value="RAB"/>
    <property type="match status" value="1"/>
</dbReference>
<dbReference type="GeneID" id="104784868"/>
<evidence type="ECO:0000256" key="1">
    <source>
        <dbReference type="ARBA" id="ARBA00010142"/>
    </source>
</evidence>
<evidence type="ECO:0000313" key="6">
    <source>
        <dbReference type="RefSeq" id="XP_010508263.1"/>
    </source>
</evidence>
<dbReference type="InterPro" id="IPR005225">
    <property type="entry name" value="Small_GTP-bd"/>
</dbReference>
<dbReference type="PROSITE" id="PS51421">
    <property type="entry name" value="RAS"/>
    <property type="match status" value="1"/>
</dbReference>
<accession>A0ABM0YZD5</accession>
<dbReference type="Pfam" id="PF00071">
    <property type="entry name" value="Ras"/>
    <property type="match status" value="1"/>
</dbReference>
<comment type="similarity">
    <text evidence="1">Belongs to the small GTPase superfamily. Rho family.</text>
</comment>
<dbReference type="InterPro" id="IPR001806">
    <property type="entry name" value="Small_GTPase"/>
</dbReference>
<reference evidence="5" key="1">
    <citation type="journal article" date="2014" name="Nat. Commun.">
        <title>The emerging biofuel crop Camelina sativa retains a highly undifferentiated hexaploid genome structure.</title>
        <authorList>
            <person name="Kagale S."/>
            <person name="Koh C."/>
            <person name="Nixon J."/>
            <person name="Bollina V."/>
            <person name="Clarke W.E."/>
            <person name="Tuteja R."/>
            <person name="Spillane C."/>
            <person name="Robinson S.J."/>
            <person name="Links M.G."/>
            <person name="Clarke C."/>
            <person name="Higgins E.E."/>
            <person name="Huebert T."/>
            <person name="Sharpe A.G."/>
            <person name="Parkin I.A."/>
        </authorList>
    </citation>
    <scope>NUCLEOTIDE SEQUENCE [LARGE SCALE GENOMIC DNA]</scope>
    <source>
        <strain evidence="5">cv. DH55</strain>
    </source>
</reference>
<evidence type="ECO:0000256" key="2">
    <source>
        <dbReference type="ARBA" id="ARBA00022741"/>
    </source>
</evidence>
<dbReference type="NCBIfam" id="TIGR00231">
    <property type="entry name" value="small_GTP"/>
    <property type="match status" value="1"/>
</dbReference>
<dbReference type="InterPro" id="IPR027417">
    <property type="entry name" value="P-loop_NTPase"/>
</dbReference>
<evidence type="ECO:0000313" key="5">
    <source>
        <dbReference type="Proteomes" id="UP000694864"/>
    </source>
</evidence>
<name>A0ABM0YZD5_CAMSA</name>
<dbReference type="SMART" id="SM00174">
    <property type="entry name" value="RHO"/>
    <property type="match status" value="1"/>
</dbReference>
<dbReference type="PROSITE" id="PS51420">
    <property type="entry name" value="RHO"/>
    <property type="match status" value="1"/>
</dbReference>
<gene>
    <name evidence="6" type="primary">LOC104784868</name>
</gene>
<dbReference type="PRINTS" id="PR00449">
    <property type="entry name" value="RASTRNSFRMNG"/>
</dbReference>
<reference evidence="6" key="2">
    <citation type="submission" date="2025-08" db="UniProtKB">
        <authorList>
            <consortium name="RefSeq"/>
        </authorList>
    </citation>
    <scope>IDENTIFICATION</scope>
    <source>
        <tissue evidence="6">Leaf</tissue>
    </source>
</reference>
<dbReference type="PROSITE" id="PS51419">
    <property type="entry name" value="RAB"/>
    <property type="match status" value="1"/>
</dbReference>